<dbReference type="AlphaFoldDB" id="A0A1Q3CRK6"/>
<keyword evidence="1" id="KW-0539">Nucleus</keyword>
<organism evidence="2 3">
    <name type="scientific">Cephalotus follicularis</name>
    <name type="common">Albany pitcher plant</name>
    <dbReference type="NCBI Taxonomy" id="3775"/>
    <lineage>
        <taxon>Eukaryota</taxon>
        <taxon>Viridiplantae</taxon>
        <taxon>Streptophyta</taxon>
        <taxon>Embryophyta</taxon>
        <taxon>Tracheophyta</taxon>
        <taxon>Spermatophyta</taxon>
        <taxon>Magnoliopsida</taxon>
        <taxon>eudicotyledons</taxon>
        <taxon>Gunneridae</taxon>
        <taxon>Pentapetalae</taxon>
        <taxon>rosids</taxon>
        <taxon>fabids</taxon>
        <taxon>Oxalidales</taxon>
        <taxon>Cephalotaceae</taxon>
        <taxon>Cephalotus</taxon>
    </lineage>
</organism>
<name>A0A1Q3CRK6_CEPFO</name>
<keyword evidence="1" id="KW-0479">Metal-binding</keyword>
<dbReference type="PANTHER" id="PTHR31669">
    <property type="entry name" value="PROTEIN FAR1-RELATED SEQUENCE 10-RELATED"/>
    <property type="match status" value="1"/>
</dbReference>
<dbReference type="GO" id="GO:0005634">
    <property type="term" value="C:nucleus"/>
    <property type="evidence" value="ECO:0007669"/>
    <property type="project" value="UniProtKB-SubCell"/>
</dbReference>
<dbReference type="STRING" id="3775.A0A1Q3CRK6"/>
<dbReference type="PANTHER" id="PTHR31669:SF251">
    <property type="entry name" value="PROTEIN FAR1-RELATED SEQUENCE"/>
    <property type="match status" value="1"/>
</dbReference>
<dbReference type="InterPro" id="IPR031052">
    <property type="entry name" value="FHY3/FAR1"/>
</dbReference>
<comment type="subcellular location">
    <subcellularLocation>
        <location evidence="1">Nucleus</location>
    </subcellularLocation>
</comment>
<dbReference type="GO" id="GO:0008270">
    <property type="term" value="F:zinc ion binding"/>
    <property type="evidence" value="ECO:0007669"/>
    <property type="project" value="UniProtKB-UniRule"/>
</dbReference>
<feature type="non-terminal residue" evidence="2">
    <location>
        <position position="1"/>
    </location>
</feature>
<dbReference type="EMBL" id="BDDD01002742">
    <property type="protein sequence ID" value="GAV82886.1"/>
    <property type="molecule type" value="Genomic_DNA"/>
</dbReference>
<dbReference type="OrthoDB" id="1747781at2759"/>
<proteinExistence type="inferred from homology"/>
<evidence type="ECO:0000313" key="3">
    <source>
        <dbReference type="Proteomes" id="UP000187406"/>
    </source>
</evidence>
<accession>A0A1Q3CRK6</accession>
<dbReference type="InParanoid" id="A0A1Q3CRK6"/>
<dbReference type="Proteomes" id="UP000187406">
    <property type="component" value="Unassembled WGS sequence"/>
</dbReference>
<keyword evidence="1" id="KW-0863">Zinc-finger</keyword>
<evidence type="ECO:0000256" key="1">
    <source>
        <dbReference type="RuleBase" id="RU367018"/>
    </source>
</evidence>
<comment type="caution">
    <text evidence="2">The sequence shown here is derived from an EMBL/GenBank/DDBJ whole genome shotgun (WGS) entry which is preliminary data.</text>
</comment>
<dbReference type="GO" id="GO:0006355">
    <property type="term" value="P:regulation of DNA-templated transcription"/>
    <property type="evidence" value="ECO:0007669"/>
    <property type="project" value="UniProtKB-UniRule"/>
</dbReference>
<evidence type="ECO:0000313" key="2">
    <source>
        <dbReference type="EMBL" id="GAV82886.1"/>
    </source>
</evidence>
<keyword evidence="3" id="KW-1185">Reference proteome</keyword>
<comment type="similarity">
    <text evidence="1">Belongs to the FHY3/FAR1 family.</text>
</comment>
<sequence>FETFGILCSHALKVLDVMNIIIIPDMYITKRWTQHAKEGSMQTTKSYVNLEKAECGPIDRYKELCSEAVKLSSFASVFQKGYVIMKKVMGEAHKQLVEARKKHYSIVGGSFDTLDNPRVALREIGDSQLQIFLQR</sequence>
<comment type="function">
    <text evidence="1">Putative transcription activator involved in regulating light control of development.</text>
</comment>
<gene>
    <name evidence="2" type="ORF">CFOL_v3_26337</name>
</gene>
<reference evidence="3" key="1">
    <citation type="submission" date="2016-04" db="EMBL/GenBank/DDBJ databases">
        <title>Cephalotus genome sequencing.</title>
        <authorList>
            <person name="Fukushima K."/>
            <person name="Hasebe M."/>
            <person name="Fang X."/>
        </authorList>
    </citation>
    <scope>NUCLEOTIDE SEQUENCE [LARGE SCALE GENOMIC DNA]</scope>
    <source>
        <strain evidence="3">cv. St1</strain>
    </source>
</reference>
<keyword evidence="1" id="KW-0862">Zinc</keyword>
<protein>
    <recommendedName>
        <fullName evidence="1">Protein FAR1-RELATED SEQUENCE</fullName>
    </recommendedName>
</protein>